<feature type="transmembrane region" description="Helical" evidence="2">
    <location>
        <begin position="20"/>
        <end position="38"/>
    </location>
</feature>
<evidence type="ECO:0008006" key="5">
    <source>
        <dbReference type="Google" id="ProtNLM"/>
    </source>
</evidence>
<accession>A0ABP7BWZ0</accession>
<dbReference type="RefSeq" id="WP_344878726.1">
    <property type="nucleotide sequence ID" value="NZ_BAAAZP010000074.1"/>
</dbReference>
<name>A0ABP7BWZ0_9ACTN</name>
<proteinExistence type="predicted"/>
<feature type="transmembrane region" description="Helical" evidence="2">
    <location>
        <begin position="128"/>
        <end position="146"/>
    </location>
</feature>
<organism evidence="3 4">
    <name type="scientific">Nonomuraea antimicrobica</name>
    <dbReference type="NCBI Taxonomy" id="561173"/>
    <lineage>
        <taxon>Bacteria</taxon>
        <taxon>Bacillati</taxon>
        <taxon>Actinomycetota</taxon>
        <taxon>Actinomycetes</taxon>
        <taxon>Streptosporangiales</taxon>
        <taxon>Streptosporangiaceae</taxon>
        <taxon>Nonomuraea</taxon>
    </lineage>
</organism>
<keyword evidence="2" id="KW-1133">Transmembrane helix</keyword>
<dbReference type="Proteomes" id="UP001500902">
    <property type="component" value="Unassembled WGS sequence"/>
</dbReference>
<evidence type="ECO:0000313" key="3">
    <source>
        <dbReference type="EMBL" id="GAA3669128.1"/>
    </source>
</evidence>
<comment type="caution">
    <text evidence="3">The sequence shown here is derived from an EMBL/GenBank/DDBJ whole genome shotgun (WGS) entry which is preliminary data.</text>
</comment>
<protein>
    <recommendedName>
        <fullName evidence="5">DUF2637 domain-containing protein</fullName>
    </recommendedName>
</protein>
<gene>
    <name evidence="3" type="ORF">GCM10022224_036580</name>
</gene>
<evidence type="ECO:0000256" key="1">
    <source>
        <dbReference type="SAM" id="MobiDB-lite"/>
    </source>
</evidence>
<dbReference type="EMBL" id="BAAAZP010000074">
    <property type="protein sequence ID" value="GAA3669128.1"/>
    <property type="molecule type" value="Genomic_DNA"/>
</dbReference>
<evidence type="ECO:0000313" key="4">
    <source>
        <dbReference type="Proteomes" id="UP001500902"/>
    </source>
</evidence>
<keyword evidence="2" id="KW-0472">Membrane</keyword>
<keyword evidence="2" id="KW-0812">Transmembrane</keyword>
<reference evidence="4" key="1">
    <citation type="journal article" date="2019" name="Int. J. Syst. Evol. Microbiol.">
        <title>The Global Catalogue of Microorganisms (GCM) 10K type strain sequencing project: providing services to taxonomists for standard genome sequencing and annotation.</title>
        <authorList>
            <consortium name="The Broad Institute Genomics Platform"/>
            <consortium name="The Broad Institute Genome Sequencing Center for Infectious Disease"/>
            <person name="Wu L."/>
            <person name="Ma J."/>
        </authorList>
    </citation>
    <scope>NUCLEOTIDE SEQUENCE [LARGE SCALE GENOMIC DNA]</scope>
    <source>
        <strain evidence="4">JCM 16904</strain>
    </source>
</reference>
<feature type="region of interest" description="Disordered" evidence="1">
    <location>
        <begin position="175"/>
        <end position="219"/>
    </location>
</feature>
<feature type="transmembrane region" description="Helical" evidence="2">
    <location>
        <begin position="97"/>
        <end position="116"/>
    </location>
</feature>
<evidence type="ECO:0000256" key="2">
    <source>
        <dbReference type="SAM" id="Phobius"/>
    </source>
</evidence>
<feature type="region of interest" description="Disordered" evidence="1">
    <location>
        <begin position="245"/>
        <end position="289"/>
    </location>
</feature>
<sequence>MTATVTEDTATAKTPARWPLYLMALPAAVATWSGWVGLGRMTGFGVVTPLPGIADDFQIDTAITLPIGVETYAAYALGAWFSSATSISPGTRAFAKWSAIGSLALGMLGQVAYHLLEISGQDKAPTAITTLVSCLPVLVLGMGAALGHMLARDAHNTPAPAPEEAETAIAVAADPPEETPPALPAAGPAKPRKPRTAKTAPASAKSRRTTAPPDVDDLMPLGWQIANDLDAKSEPLTRDRLREAIRESGQSISTDRAGALLARLRTEAPADPSTALDTPPADRVNADAA</sequence>
<keyword evidence="4" id="KW-1185">Reference proteome</keyword>